<dbReference type="InterPro" id="IPR036291">
    <property type="entry name" value="NAD(P)-bd_dom_sf"/>
</dbReference>
<dbReference type="Pfam" id="PF00106">
    <property type="entry name" value="adh_short"/>
    <property type="match status" value="1"/>
</dbReference>
<evidence type="ECO:0000256" key="1">
    <source>
        <dbReference type="ARBA" id="ARBA00006484"/>
    </source>
</evidence>
<feature type="region of interest" description="Disordered" evidence="3">
    <location>
        <begin position="1"/>
        <end position="158"/>
    </location>
</feature>
<comment type="caution">
    <text evidence="4">The sequence shown here is derived from an EMBL/GenBank/DDBJ whole genome shotgun (WGS) entry which is preliminary data.</text>
</comment>
<dbReference type="PANTHER" id="PTHR24320">
    <property type="entry name" value="RETINOL DEHYDROGENASE"/>
    <property type="match status" value="1"/>
</dbReference>
<reference evidence="4 5" key="1">
    <citation type="journal article" date="2017" name="PLoS Biol.">
        <title>The sea cucumber genome provides insights into morphological evolution and visceral regeneration.</title>
        <authorList>
            <person name="Zhang X."/>
            <person name="Sun L."/>
            <person name="Yuan J."/>
            <person name="Sun Y."/>
            <person name="Gao Y."/>
            <person name="Zhang L."/>
            <person name="Li S."/>
            <person name="Dai H."/>
            <person name="Hamel J.F."/>
            <person name="Liu C."/>
            <person name="Yu Y."/>
            <person name="Liu S."/>
            <person name="Lin W."/>
            <person name="Guo K."/>
            <person name="Jin S."/>
            <person name="Xu P."/>
            <person name="Storey K.B."/>
            <person name="Huan P."/>
            <person name="Zhang T."/>
            <person name="Zhou Y."/>
            <person name="Zhang J."/>
            <person name="Lin C."/>
            <person name="Li X."/>
            <person name="Xing L."/>
            <person name="Huo D."/>
            <person name="Sun M."/>
            <person name="Wang L."/>
            <person name="Mercier A."/>
            <person name="Li F."/>
            <person name="Yang H."/>
            <person name="Xiang J."/>
        </authorList>
    </citation>
    <scope>NUCLEOTIDE SEQUENCE [LARGE SCALE GENOMIC DNA]</scope>
    <source>
        <strain evidence="4">Shaxun</strain>
        <tissue evidence="4">Muscle</tissue>
    </source>
</reference>
<protein>
    <submittedName>
        <fullName evidence="4">Putative retinol dehydrogenase 12-like</fullName>
    </submittedName>
</protein>
<keyword evidence="2" id="KW-0560">Oxidoreductase</keyword>
<dbReference type="OrthoDB" id="191139at2759"/>
<dbReference type="AlphaFoldDB" id="A0A2G8JFY4"/>
<sequence length="396" mass="43969">MGEDKAIDQMQEENRQEVRAKRKAAKDAAERERQQKEAAAAKEEQEKKKEEARKQKEEAKQAALAKTEEAAAKAATEEKKEDGAEKAEETGDKTEEEKPKEDGEKPAEEEEKPAAAEETEKPAEEEEKKADEGEDKPAEEKEEEKPAEGGEKEEPAAASAALLLREEPRRMEMPCRGREEEIPELKLQFMPLDLASFESVLEFVKQYKESGLPLNVLICNGGLIAPAKVLTNDGLESTFQINYLSHFLLTLHLLPVLKASAPNSKIINVSSSGHKRGDGVNLDNIQSQKSYSQGKAYGNSKLFQIMNTFSLHSKIKDTGIDVFSVHPGVVDTGFSKGYSACIKQPHYYIKDLGELLMTEQRPRCQLRWMNSSTARVHSTSPAASPYSPAPQLGEIE</sequence>
<organism evidence="4 5">
    <name type="scientific">Stichopus japonicus</name>
    <name type="common">Sea cucumber</name>
    <dbReference type="NCBI Taxonomy" id="307972"/>
    <lineage>
        <taxon>Eukaryota</taxon>
        <taxon>Metazoa</taxon>
        <taxon>Echinodermata</taxon>
        <taxon>Eleutherozoa</taxon>
        <taxon>Echinozoa</taxon>
        <taxon>Holothuroidea</taxon>
        <taxon>Aspidochirotacea</taxon>
        <taxon>Aspidochirotida</taxon>
        <taxon>Stichopodidae</taxon>
        <taxon>Apostichopus</taxon>
    </lineage>
</organism>
<dbReference type="PANTHER" id="PTHR24320:SF152">
    <property type="entry name" value="SHORT-CHAIN DEHYDROGENASE_REDUCTASE FAMILY PROTEIN"/>
    <property type="match status" value="1"/>
</dbReference>
<dbReference type="Proteomes" id="UP000230750">
    <property type="component" value="Unassembled WGS sequence"/>
</dbReference>
<dbReference type="EMBL" id="MRZV01002115">
    <property type="protein sequence ID" value="PIK34645.1"/>
    <property type="molecule type" value="Genomic_DNA"/>
</dbReference>
<comment type="similarity">
    <text evidence="1">Belongs to the short-chain dehydrogenases/reductases (SDR) family.</text>
</comment>
<dbReference type="STRING" id="307972.A0A2G8JFY4"/>
<evidence type="ECO:0000256" key="2">
    <source>
        <dbReference type="ARBA" id="ARBA00023002"/>
    </source>
</evidence>
<proteinExistence type="inferred from homology"/>
<accession>A0A2G8JFY4</accession>
<feature type="compositionally biased region" description="Basic and acidic residues" evidence="3">
    <location>
        <begin position="1"/>
        <end position="155"/>
    </location>
</feature>
<dbReference type="InterPro" id="IPR002347">
    <property type="entry name" value="SDR_fam"/>
</dbReference>
<feature type="region of interest" description="Disordered" evidence="3">
    <location>
        <begin position="377"/>
        <end position="396"/>
    </location>
</feature>
<keyword evidence="5" id="KW-1185">Reference proteome</keyword>
<evidence type="ECO:0000313" key="5">
    <source>
        <dbReference type="Proteomes" id="UP000230750"/>
    </source>
</evidence>
<dbReference type="GO" id="GO:0016491">
    <property type="term" value="F:oxidoreductase activity"/>
    <property type="evidence" value="ECO:0007669"/>
    <property type="project" value="UniProtKB-KW"/>
</dbReference>
<name>A0A2G8JFY4_STIJA</name>
<feature type="compositionally biased region" description="Low complexity" evidence="3">
    <location>
        <begin position="378"/>
        <end position="390"/>
    </location>
</feature>
<dbReference type="SUPFAM" id="SSF51735">
    <property type="entry name" value="NAD(P)-binding Rossmann-fold domains"/>
    <property type="match status" value="1"/>
</dbReference>
<evidence type="ECO:0000313" key="4">
    <source>
        <dbReference type="EMBL" id="PIK34645.1"/>
    </source>
</evidence>
<gene>
    <name evidence="4" type="ORF">BSL78_28534</name>
</gene>
<dbReference type="Gene3D" id="3.40.50.720">
    <property type="entry name" value="NAD(P)-binding Rossmann-like Domain"/>
    <property type="match status" value="1"/>
</dbReference>
<evidence type="ECO:0000256" key="3">
    <source>
        <dbReference type="SAM" id="MobiDB-lite"/>
    </source>
</evidence>